<dbReference type="SMART" id="SM00271">
    <property type="entry name" value="DnaJ"/>
    <property type="match status" value="1"/>
</dbReference>
<dbReference type="Gene3D" id="2.60.260.20">
    <property type="entry name" value="Urease metallochaperone UreE, N-terminal domain"/>
    <property type="match status" value="2"/>
</dbReference>
<dbReference type="AlphaFoldDB" id="A0A095TA43"/>
<keyword evidence="6" id="KW-1185">Reference proteome</keyword>
<dbReference type="Pfam" id="PF01556">
    <property type="entry name" value="DnaJ_C"/>
    <property type="match status" value="1"/>
</dbReference>
<dbReference type="EMBL" id="JPKR02000002">
    <property type="protein sequence ID" value="KGD73766.1"/>
    <property type="molecule type" value="Genomic_DNA"/>
</dbReference>
<dbReference type="InterPro" id="IPR001623">
    <property type="entry name" value="DnaJ_domain"/>
</dbReference>
<proteinExistence type="predicted"/>
<dbReference type="SUPFAM" id="SSF46565">
    <property type="entry name" value="Chaperone J-domain"/>
    <property type="match status" value="1"/>
</dbReference>
<dbReference type="NCBIfam" id="NF007618">
    <property type="entry name" value="PRK10266.1"/>
    <property type="match status" value="1"/>
</dbReference>
<dbReference type="PROSITE" id="PS50076">
    <property type="entry name" value="DNAJ_2"/>
    <property type="match status" value="1"/>
</dbReference>
<dbReference type="InterPro" id="IPR018253">
    <property type="entry name" value="DnaJ_domain_CS"/>
</dbReference>
<dbReference type="eggNOG" id="COG0484">
    <property type="taxonomic scope" value="Bacteria"/>
</dbReference>
<dbReference type="Proteomes" id="UP000029577">
    <property type="component" value="Unassembled WGS sequence"/>
</dbReference>
<evidence type="ECO:0000256" key="2">
    <source>
        <dbReference type="ARBA" id="ARBA00023125"/>
    </source>
</evidence>
<dbReference type="InterPro" id="IPR008971">
    <property type="entry name" value="HSP40/DnaJ_pept-bd"/>
</dbReference>
<dbReference type="PRINTS" id="PR00625">
    <property type="entry name" value="JDOMAIN"/>
</dbReference>
<dbReference type="Gene3D" id="1.20.5.460">
    <property type="entry name" value="Single helix bin"/>
    <property type="match status" value="1"/>
</dbReference>
<dbReference type="PROSITE" id="PS00636">
    <property type="entry name" value="DNAJ_1"/>
    <property type="match status" value="1"/>
</dbReference>
<sequence>MELKDYYAILGVERDADLKAIKTAYRRLARKYHPDVSSEKDAEAQFKEIAEAYEVLKDEQRREEYDTLWQHRNDPRFNSHQSAGESYSAGDAGEHADFSDFFNSVFGQQRQQDHQPRPRRGQDIETEVAVFLEEAQQGETRTIRYSLPVYNLFGQVVQEIPKTLNVKIPAGVGDGERIRLKGQGAPGSEGGAAGDLYLVIRIAPHPLFDVVGNDLEVVLPLAPWEAVLGTKVQLPTLQDSILLTIPAGTQAGQRLRVKGKGLAGKKHQGDLYAIIRIVVPPAGNSASRELWQKLAEAETGYDPRQGWGKK</sequence>
<gene>
    <name evidence="5" type="ORF">HA49_11035</name>
</gene>
<protein>
    <submittedName>
        <fullName evidence="5">DNA-binding protein</fullName>
    </submittedName>
</protein>
<comment type="caution">
    <text evidence="5">The sequence shown here is derived from an EMBL/GenBank/DDBJ whole genome shotgun (WGS) entry which is preliminary data.</text>
</comment>
<evidence type="ECO:0000259" key="4">
    <source>
        <dbReference type="PROSITE" id="PS50076"/>
    </source>
</evidence>
<keyword evidence="1" id="KW-0963">Cytoplasm</keyword>
<dbReference type="InterPro" id="IPR036869">
    <property type="entry name" value="J_dom_sf"/>
</dbReference>
<dbReference type="GO" id="GO:0042026">
    <property type="term" value="P:protein refolding"/>
    <property type="evidence" value="ECO:0007669"/>
    <property type="project" value="TreeGrafter"/>
</dbReference>
<reference evidence="5" key="1">
    <citation type="submission" date="2014-12" db="EMBL/GenBank/DDBJ databases">
        <title>The draft genome of the Tatumella morbirosei type strain, LMG23360T isolated from pineapple rot.</title>
        <authorList>
            <person name="Smits T.H."/>
            <person name="Palmer M."/>
            <person name="Venter S.N."/>
            <person name="Duffy B."/>
            <person name="Steenkamp E.T."/>
            <person name="Chan W.Y."/>
            <person name="Coutinho T.A."/>
            <person name="Coetzee M.P."/>
            <person name="De Maayer P."/>
        </authorList>
    </citation>
    <scope>NUCLEOTIDE SEQUENCE [LARGE SCALE GENOMIC DNA]</scope>
    <source>
        <strain evidence="5">LMG 23360</strain>
    </source>
</reference>
<evidence type="ECO:0000313" key="5">
    <source>
        <dbReference type="EMBL" id="KGD73766.1"/>
    </source>
</evidence>
<feature type="domain" description="J" evidence="4">
    <location>
        <begin position="5"/>
        <end position="69"/>
    </location>
</feature>
<dbReference type="STRING" id="642227.HA49_11035"/>
<dbReference type="FunFam" id="2.60.260.20:FF:000008">
    <property type="entry name" value="Curved DNA-binding protein"/>
    <property type="match status" value="1"/>
</dbReference>
<dbReference type="PANTHER" id="PTHR43096:SF52">
    <property type="entry name" value="DNAJ HOMOLOG 1, MITOCHONDRIAL-RELATED"/>
    <property type="match status" value="1"/>
</dbReference>
<dbReference type="PANTHER" id="PTHR43096">
    <property type="entry name" value="DNAJ HOMOLOG 1, MITOCHONDRIAL-RELATED"/>
    <property type="match status" value="1"/>
</dbReference>
<dbReference type="Gene3D" id="1.10.287.110">
    <property type="entry name" value="DnaJ domain"/>
    <property type="match status" value="1"/>
</dbReference>
<dbReference type="GO" id="GO:0005737">
    <property type="term" value="C:cytoplasm"/>
    <property type="evidence" value="ECO:0007669"/>
    <property type="project" value="TreeGrafter"/>
</dbReference>
<dbReference type="GO" id="GO:0051082">
    <property type="term" value="F:unfolded protein binding"/>
    <property type="evidence" value="ECO:0007669"/>
    <property type="project" value="InterPro"/>
</dbReference>
<dbReference type="Pfam" id="PF00226">
    <property type="entry name" value="DnaJ"/>
    <property type="match status" value="1"/>
</dbReference>
<keyword evidence="3" id="KW-0143">Chaperone</keyword>
<evidence type="ECO:0000313" key="6">
    <source>
        <dbReference type="Proteomes" id="UP000029577"/>
    </source>
</evidence>
<accession>A0A095TA43</accession>
<organism evidence="5 6">
    <name type="scientific">Tatumella morbirosei</name>
    <dbReference type="NCBI Taxonomy" id="642227"/>
    <lineage>
        <taxon>Bacteria</taxon>
        <taxon>Pseudomonadati</taxon>
        <taxon>Pseudomonadota</taxon>
        <taxon>Gammaproteobacteria</taxon>
        <taxon>Enterobacterales</taxon>
        <taxon>Erwiniaceae</taxon>
        <taxon>Tatumella</taxon>
    </lineage>
</organism>
<dbReference type="RefSeq" id="WP_038020300.1">
    <property type="nucleotide sequence ID" value="NZ_JPKR02000002.1"/>
</dbReference>
<dbReference type="InterPro" id="IPR002939">
    <property type="entry name" value="DnaJ_C"/>
</dbReference>
<dbReference type="GO" id="GO:0003677">
    <property type="term" value="F:DNA binding"/>
    <property type="evidence" value="ECO:0007669"/>
    <property type="project" value="UniProtKB-KW"/>
</dbReference>
<keyword evidence="2 5" id="KW-0238">DNA-binding</keyword>
<dbReference type="SUPFAM" id="SSF49493">
    <property type="entry name" value="HSP40/DnaJ peptide-binding domain"/>
    <property type="match status" value="2"/>
</dbReference>
<dbReference type="CDD" id="cd10747">
    <property type="entry name" value="DnaJ_C"/>
    <property type="match status" value="1"/>
</dbReference>
<evidence type="ECO:0000256" key="3">
    <source>
        <dbReference type="ARBA" id="ARBA00023186"/>
    </source>
</evidence>
<evidence type="ECO:0000256" key="1">
    <source>
        <dbReference type="ARBA" id="ARBA00022490"/>
    </source>
</evidence>
<dbReference type="CDD" id="cd06257">
    <property type="entry name" value="DnaJ"/>
    <property type="match status" value="1"/>
</dbReference>
<name>A0A095TA43_9GAMM</name>
<dbReference type="OrthoDB" id="9779889at2"/>